<reference evidence="3" key="1">
    <citation type="journal article" date="2021" name="Syst. Appl. Microbiol.">
        <title>Roseomonas hellenica sp. nov., isolated from roots of wild-growing Alkanna tinctoria.</title>
        <authorList>
            <person name="Rat A."/>
            <person name="Naranjo H.D."/>
            <person name="Lebbe L."/>
            <person name="Cnockaert M."/>
            <person name="Krigas N."/>
            <person name="Grigoriadou K."/>
            <person name="Maloupa E."/>
            <person name="Willems A."/>
        </authorList>
    </citation>
    <scope>NUCLEOTIDE SEQUENCE [LARGE SCALE GENOMIC DNA]</scope>
    <source>
        <strain evidence="3">LMG 31523</strain>
    </source>
</reference>
<feature type="transmembrane region" description="Helical" evidence="1">
    <location>
        <begin position="92"/>
        <end position="112"/>
    </location>
</feature>
<dbReference type="Proteomes" id="UP001196870">
    <property type="component" value="Unassembled WGS sequence"/>
</dbReference>
<protein>
    <recommendedName>
        <fullName evidence="4">Glycosyltransferase RgtA/B/C/D-like domain-containing protein</fullName>
    </recommendedName>
</protein>
<keyword evidence="3" id="KW-1185">Reference proteome</keyword>
<sequence length="656" mass="67814">MASTFSVLLCALLGLALWTGTGWVVARRLPFGRALALPMAPALGWAAQNAAALALSLVAGLSLWTMLGAAALLCAAALLMTAPPPAPETPGATRWLYVTAALLALLPAAAVLPKFTADGVILAAPIYDHAKIALVAEISRAGVPPVNPIYGGDGATPGVAYYYLWHFGAAQLARLAGASAWEGDAAATWFTGFASLCLVGGLALRIGGRWMAPLLAVAACGTGSLRPVLALLLGQDLLDRLLRPATGLAGWLFQTSWSPHHVAAACCAVLAALLMARLAARPSGFAALILALTVAAGFGSSLWVGGVVFALAGPPMAVALLVAAEPGRRWRFIACCIAAALLAAALSAPLLAEQLRAADARGGGAPVIIGAFRVLGPAFPDPLRRLLDLPAYWLVLLVIEFPVVFLLGGAALGRWATRREAEREARLPAIALAVLAVVSFAGGWLLVSTAGENNDLGWRAVLPGVLIVTAAAAAAMSRWFSRGPAWAAAAMIGVAAAALPDAGDIAFNNLAGDPASSAAAFAEAPAMWAALRRHAPPDARVANNPAALADITPWTVNMSWALLADRRSCFAGHELAVAFAPLTAERRTAISELFLRVFAGEGTQDDVTALARRYGCRAVLLTAGDGAWSRDPFAPSRHYRLAEAAPGRWRVYIATE</sequence>
<evidence type="ECO:0000256" key="1">
    <source>
        <dbReference type="SAM" id="Phobius"/>
    </source>
</evidence>
<keyword evidence="1" id="KW-0472">Membrane</keyword>
<dbReference type="RefSeq" id="WP_211853919.1">
    <property type="nucleotide sequence ID" value="NZ_JAAGBB010000021.1"/>
</dbReference>
<proteinExistence type="predicted"/>
<gene>
    <name evidence="2" type="ORF">GXW71_17925</name>
</gene>
<keyword evidence="1" id="KW-1133">Transmembrane helix</keyword>
<feature type="transmembrane region" description="Helical" evidence="1">
    <location>
        <begin position="330"/>
        <end position="351"/>
    </location>
</feature>
<evidence type="ECO:0000313" key="3">
    <source>
        <dbReference type="Proteomes" id="UP001196870"/>
    </source>
</evidence>
<organism evidence="2 3">
    <name type="scientific">Plastoroseomonas hellenica</name>
    <dbReference type="NCBI Taxonomy" id="2687306"/>
    <lineage>
        <taxon>Bacteria</taxon>
        <taxon>Pseudomonadati</taxon>
        <taxon>Pseudomonadota</taxon>
        <taxon>Alphaproteobacteria</taxon>
        <taxon>Acetobacterales</taxon>
        <taxon>Acetobacteraceae</taxon>
        <taxon>Plastoroseomonas</taxon>
    </lineage>
</organism>
<feature type="transmembrane region" description="Helical" evidence="1">
    <location>
        <begin position="50"/>
        <end position="80"/>
    </location>
</feature>
<feature type="transmembrane region" description="Helical" evidence="1">
    <location>
        <begin position="186"/>
        <end position="204"/>
    </location>
</feature>
<dbReference type="EMBL" id="JAAGBB010000021">
    <property type="protein sequence ID" value="MBR0666245.1"/>
    <property type="molecule type" value="Genomic_DNA"/>
</dbReference>
<comment type="caution">
    <text evidence="2">The sequence shown here is derived from an EMBL/GenBank/DDBJ whole genome shotgun (WGS) entry which is preliminary data.</text>
</comment>
<feature type="transmembrane region" description="Helical" evidence="1">
    <location>
        <begin position="211"/>
        <end position="233"/>
    </location>
</feature>
<evidence type="ECO:0000313" key="2">
    <source>
        <dbReference type="EMBL" id="MBR0666245.1"/>
    </source>
</evidence>
<feature type="transmembrane region" description="Helical" evidence="1">
    <location>
        <begin position="425"/>
        <end position="446"/>
    </location>
</feature>
<feature type="transmembrane region" description="Helical" evidence="1">
    <location>
        <begin position="458"/>
        <end position="476"/>
    </location>
</feature>
<feature type="transmembrane region" description="Helical" evidence="1">
    <location>
        <begin position="391"/>
        <end position="413"/>
    </location>
</feature>
<accession>A0ABS5F112</accession>
<keyword evidence="1" id="KW-0812">Transmembrane</keyword>
<evidence type="ECO:0008006" key="4">
    <source>
        <dbReference type="Google" id="ProtNLM"/>
    </source>
</evidence>
<name>A0ABS5F112_9PROT</name>